<evidence type="ECO:0000256" key="2">
    <source>
        <dbReference type="ARBA" id="ARBA00020407"/>
    </source>
</evidence>
<proteinExistence type="predicted"/>
<keyword evidence="5" id="KW-0206">Cytoskeleton</keyword>
<evidence type="ECO:0000259" key="10">
    <source>
        <dbReference type="Pfam" id="PF18594"/>
    </source>
</evidence>
<dbReference type="GeneID" id="111844655"/>
<feature type="region of interest" description="Disordered" evidence="8">
    <location>
        <begin position="567"/>
        <end position="654"/>
    </location>
</feature>
<dbReference type="Gene3D" id="2.170.210.20">
    <property type="entry name" value="Spindle assembly abnormal protein 6, N-terminal domain"/>
    <property type="match status" value="1"/>
</dbReference>
<evidence type="ECO:0000256" key="3">
    <source>
        <dbReference type="ARBA" id="ARBA00022490"/>
    </source>
</evidence>
<organism evidence="11 12">
    <name type="scientific">Paramormyrops kingsleyae</name>
    <dbReference type="NCBI Taxonomy" id="1676925"/>
    <lineage>
        <taxon>Eukaryota</taxon>
        <taxon>Metazoa</taxon>
        <taxon>Chordata</taxon>
        <taxon>Craniata</taxon>
        <taxon>Vertebrata</taxon>
        <taxon>Euteleostomi</taxon>
        <taxon>Actinopterygii</taxon>
        <taxon>Neopterygii</taxon>
        <taxon>Teleostei</taxon>
        <taxon>Osteoglossocephala</taxon>
        <taxon>Osteoglossomorpha</taxon>
        <taxon>Osteoglossiformes</taxon>
        <taxon>Mormyridae</taxon>
        <taxon>Paramormyrops</taxon>
    </lineage>
</organism>
<feature type="compositionally biased region" description="Basic and acidic residues" evidence="8">
    <location>
        <begin position="596"/>
        <end position="616"/>
    </location>
</feature>
<evidence type="ECO:0000256" key="7">
    <source>
        <dbReference type="SAM" id="Coils"/>
    </source>
</evidence>
<dbReference type="GO" id="GO:0005814">
    <property type="term" value="C:centriole"/>
    <property type="evidence" value="ECO:0007669"/>
    <property type="project" value="TreeGrafter"/>
</dbReference>
<dbReference type="GeneTree" id="ENSGT00390000006932"/>
<dbReference type="RefSeq" id="XP_023669084.1">
    <property type="nucleotide sequence ID" value="XM_023813316.2"/>
</dbReference>
<comment type="subcellular location">
    <subcellularLocation>
        <location evidence="1">Cytoplasm</location>
        <location evidence="1">Cytoskeleton</location>
        <location evidence="1">Microtubule organizing center</location>
        <location evidence="1">Centrosome</location>
    </subcellularLocation>
</comment>
<dbReference type="PANTHER" id="PTHR44281:SF4">
    <property type="entry name" value="SPINDLE ASSEMBLY ABNORMAL PROTEIN 6 HOMOLOG"/>
    <property type="match status" value="1"/>
</dbReference>
<dbReference type="InterPro" id="IPR041513">
    <property type="entry name" value="SAS6_CC"/>
</dbReference>
<reference evidence="11" key="1">
    <citation type="submission" date="2025-08" db="UniProtKB">
        <authorList>
            <consortium name="Ensembl"/>
        </authorList>
    </citation>
    <scope>IDENTIFICATION</scope>
</reference>
<dbReference type="Proteomes" id="UP000261540">
    <property type="component" value="Unplaced"/>
</dbReference>
<dbReference type="GO" id="GO:0007283">
    <property type="term" value="P:spermatogenesis"/>
    <property type="evidence" value="ECO:0007669"/>
    <property type="project" value="TreeGrafter"/>
</dbReference>
<dbReference type="GO" id="GO:0005813">
    <property type="term" value="C:centrosome"/>
    <property type="evidence" value="ECO:0007669"/>
    <property type="project" value="UniProtKB-SubCell"/>
</dbReference>
<keyword evidence="12" id="KW-1185">Reference proteome</keyword>
<dbReference type="GO" id="GO:0007099">
    <property type="term" value="P:centriole replication"/>
    <property type="evidence" value="ECO:0007669"/>
    <property type="project" value="TreeGrafter"/>
</dbReference>
<dbReference type="SUPFAM" id="SSF90257">
    <property type="entry name" value="Myosin rod fragments"/>
    <property type="match status" value="1"/>
</dbReference>
<evidence type="ECO:0000313" key="12">
    <source>
        <dbReference type="Proteomes" id="UP000261540"/>
    </source>
</evidence>
<protein>
    <recommendedName>
        <fullName evidence="2">Spindle assembly abnormal protein 6 homolog</fullName>
    </recommendedName>
</protein>
<keyword evidence="4 7" id="KW-0175">Coiled coil</keyword>
<dbReference type="CDD" id="cd10142">
    <property type="entry name" value="HD_SAS6_N"/>
    <property type="match status" value="1"/>
</dbReference>
<feature type="domain" description="Spindle assembly abnormal protein 6 N-terminal" evidence="9">
    <location>
        <begin position="5"/>
        <end position="141"/>
    </location>
</feature>
<dbReference type="Ensembl" id="ENSPKIT00000038836.1">
    <property type="protein sequence ID" value="ENSPKIP00000014396.1"/>
    <property type="gene ID" value="ENSPKIG00000001454.1"/>
</dbReference>
<dbReference type="AlphaFoldDB" id="A0A3B3R9R6"/>
<evidence type="ECO:0000256" key="4">
    <source>
        <dbReference type="ARBA" id="ARBA00023054"/>
    </source>
</evidence>
<evidence type="ECO:0000313" key="11">
    <source>
        <dbReference type="Ensembl" id="ENSPKIP00000014396.1"/>
    </source>
</evidence>
<keyword evidence="3" id="KW-0963">Cytoplasm</keyword>
<evidence type="ECO:0000256" key="8">
    <source>
        <dbReference type="SAM" id="MobiDB-lite"/>
    </source>
</evidence>
<evidence type="ECO:0000256" key="1">
    <source>
        <dbReference type="ARBA" id="ARBA00004300"/>
    </source>
</evidence>
<dbReference type="STRING" id="1676925.ENSPKIP00000014396"/>
<dbReference type="PANTHER" id="PTHR44281">
    <property type="entry name" value="SPINDLE ASSEMBLY ABNORMAL PROTEIN 6 HOMOLOG"/>
    <property type="match status" value="1"/>
</dbReference>
<dbReference type="Pfam" id="PF16531">
    <property type="entry name" value="SAS-6_N"/>
    <property type="match status" value="1"/>
</dbReference>
<reference evidence="11" key="2">
    <citation type="submission" date="2025-09" db="UniProtKB">
        <authorList>
            <consortium name="Ensembl"/>
        </authorList>
    </citation>
    <scope>IDENTIFICATION</scope>
</reference>
<name>A0A3B3R9R6_9TELE</name>
<evidence type="ECO:0000259" key="9">
    <source>
        <dbReference type="Pfam" id="PF16531"/>
    </source>
</evidence>
<feature type="coiled-coil region" evidence="7">
    <location>
        <begin position="150"/>
        <end position="184"/>
    </location>
</feature>
<feature type="coiled-coil region" evidence="7">
    <location>
        <begin position="222"/>
        <end position="471"/>
    </location>
</feature>
<dbReference type="CTD" id="163786"/>
<dbReference type="InterPro" id="IPR038558">
    <property type="entry name" value="SAS-6_N_sf"/>
</dbReference>
<evidence type="ECO:0000256" key="5">
    <source>
        <dbReference type="ARBA" id="ARBA00023212"/>
    </source>
</evidence>
<accession>A0A3B3R9R6</accession>
<keyword evidence="6" id="KW-0131">Cell cycle</keyword>
<dbReference type="InterPro" id="IPR032396">
    <property type="entry name" value="SAS-6_N"/>
</dbReference>
<sequence>MSEKLFNKVLEVHIKCKDCEDRRSTIRIIVELQLTTNPVHKRDLVVRLTDDADPYFLYNLTISEEDFQSLKVQQGLLVDFSAFPQKFIDLLNLCISEQDKDSPRFLLQLSSSSQLLEHSHASLNIVETNAFKHLTHLSLKLLHGTDVDIKKYLASCLSQLKEEKQQLEQKLKRTEEDLTRQLSYTQQTLSEKSRELDKLRGEWTSHTTSLSSRHTQDLTTEREKALETQTKLQQQSEHLRRELEATHLQSTQHLQSRLTELEASNRDLTEKKYKADSTIRDMKAKLAGLEEECQRAKQQAMSLRRENGSLDQECHEKERQVNQLQTRVAVLEQEMKDKEQLVLRTKEVLEATQQQKTSVEGNVENKQLHIGKLEATVKSLSEELIKANGIIKKLQAETRALVGKIKVKNTVTVSQEKVLQETTERLHREQKELEETRQQLRRRDEEVSKLKEQLEATAQKLDESREVLKTNENVINWLNKQLNENQLARKPEPSGAFQTPPPQPLAVGGRVTGSSHMMLDSRPFAPGYPITSTLNSKHAFPLSSSVSSGSRPTFALYNEDTGPKVQFKPIGCKAGPSPVDVRQGGPTAHQGPASNKENREPPGLDSKYFERRDDSIPLHGLLPNSREAPRPTLTAGPPPSKPGLHSAPSAYFPS</sequence>
<feature type="domain" description="SAS-6 coiled-coil" evidence="10">
    <location>
        <begin position="146"/>
        <end position="175"/>
    </location>
</feature>
<dbReference type="OrthoDB" id="49058at2759"/>
<evidence type="ECO:0000256" key="6">
    <source>
        <dbReference type="ARBA" id="ARBA00023306"/>
    </source>
</evidence>
<dbReference type="Pfam" id="PF18594">
    <property type="entry name" value="Sas6_CC"/>
    <property type="match status" value="1"/>
</dbReference>
<dbReference type="KEGG" id="pki:111844655"/>